<dbReference type="EMBL" id="OU015430">
    <property type="protein sequence ID" value="CAG4968420.1"/>
    <property type="molecule type" value="Genomic_DNA"/>
</dbReference>
<protein>
    <recommendedName>
        <fullName evidence="3">Nucleotidyl transferase AbiEii/AbiGii toxin family protein</fullName>
    </recommendedName>
</protein>
<gene>
    <name evidence="1" type="ORF">LYB30171_00266</name>
</gene>
<dbReference type="InterPro" id="IPR014942">
    <property type="entry name" value="AbiEii"/>
</dbReference>
<name>A0ABM8UC85_9GAMM</name>
<sequence>MAEALLGLREGDRREALLVAADRIGRPVYLLEKDVWVVWTLGVLFESALGEHLVFKGGTSLSKAYGGLMQRFSEDIDLTHDIRQLIPDMADAGDEPIPVSRSQARKWTDAVRKKLPSWISDEVVPVLGAAIKTAGLDLTLIQEGEKLRLQYAQLTEGNSYVRPEVLLEFGARSTGEPASARKVTCDAAPVLPELAFPVAMPRVMAAERTFWEKATAAHVYCLKGDFRGERYARHWHDMVRLAAAGIANAAIVDRELANRVADHKQAFFAENASDGSVIDYGRAVSGDLRLVPEGDALNALKSDYQEMISSGLFEEEPFPFEVLMNQCREIELEANRQAAP</sequence>
<reference evidence="1 2" key="1">
    <citation type="submission" date="2021-04" db="EMBL/GenBank/DDBJ databases">
        <authorList>
            <person name="Rodrigo-Torres L."/>
            <person name="Arahal R. D."/>
            <person name="Lucena T."/>
        </authorList>
    </citation>
    <scope>NUCLEOTIDE SEQUENCE [LARGE SCALE GENOMIC DNA]</scope>
    <source>
        <strain evidence="1 2">CECT 30171</strain>
    </source>
</reference>
<evidence type="ECO:0000313" key="2">
    <source>
        <dbReference type="Proteomes" id="UP000680116"/>
    </source>
</evidence>
<proteinExistence type="predicted"/>
<dbReference type="RefSeq" id="WP_215219293.1">
    <property type="nucleotide sequence ID" value="NZ_OU015430.1"/>
</dbReference>
<organism evidence="1 2">
    <name type="scientific">Novilysobacter luteus</name>
    <dbReference type="NCBI Taxonomy" id="2822368"/>
    <lineage>
        <taxon>Bacteria</taxon>
        <taxon>Pseudomonadati</taxon>
        <taxon>Pseudomonadota</taxon>
        <taxon>Gammaproteobacteria</taxon>
        <taxon>Lysobacterales</taxon>
        <taxon>Lysobacteraceae</taxon>
        <taxon>Novilysobacter</taxon>
    </lineage>
</organism>
<evidence type="ECO:0008006" key="3">
    <source>
        <dbReference type="Google" id="ProtNLM"/>
    </source>
</evidence>
<dbReference type="Proteomes" id="UP000680116">
    <property type="component" value="Chromosome"/>
</dbReference>
<evidence type="ECO:0000313" key="1">
    <source>
        <dbReference type="EMBL" id="CAG4968420.1"/>
    </source>
</evidence>
<dbReference type="Gene3D" id="3.10.450.620">
    <property type="entry name" value="JHP933, nucleotidyltransferase-like core domain"/>
    <property type="match status" value="1"/>
</dbReference>
<keyword evidence="2" id="KW-1185">Reference proteome</keyword>
<accession>A0ABM8UC85</accession>
<dbReference type="Pfam" id="PF08843">
    <property type="entry name" value="AbiEii"/>
    <property type="match status" value="1"/>
</dbReference>